<feature type="transmembrane region" description="Helical" evidence="1">
    <location>
        <begin position="206"/>
        <end position="227"/>
    </location>
</feature>
<keyword evidence="1" id="KW-0812">Transmembrane</keyword>
<accession>A0A0B4S007</accession>
<keyword evidence="1" id="KW-1133">Transmembrane helix</keyword>
<feature type="transmembrane region" description="Helical" evidence="1">
    <location>
        <begin position="58"/>
        <end position="82"/>
    </location>
</feature>
<dbReference type="Proteomes" id="UP000031386">
    <property type="component" value="Chromosome"/>
</dbReference>
<organism evidence="2 3">
    <name type="scientific">Parvimonas micra</name>
    <dbReference type="NCBI Taxonomy" id="33033"/>
    <lineage>
        <taxon>Bacteria</taxon>
        <taxon>Bacillati</taxon>
        <taxon>Bacillota</taxon>
        <taxon>Tissierellia</taxon>
        <taxon>Tissierellales</taxon>
        <taxon>Peptoniphilaceae</taxon>
        <taxon>Parvimonas</taxon>
    </lineage>
</organism>
<keyword evidence="3" id="KW-1185">Reference proteome</keyword>
<dbReference type="RefSeq" id="WP_041953354.1">
    <property type="nucleotide sequence ID" value="NZ_CP009761.1"/>
</dbReference>
<keyword evidence="1" id="KW-0472">Membrane</keyword>
<dbReference type="AlphaFoldDB" id="A0A0B4S007"/>
<name>A0A0B4S007_9FIRM</name>
<evidence type="ECO:0000313" key="2">
    <source>
        <dbReference type="EMBL" id="AIZ36011.1"/>
    </source>
</evidence>
<feature type="transmembrane region" description="Helical" evidence="1">
    <location>
        <begin position="183"/>
        <end position="200"/>
    </location>
</feature>
<sequence>MKTLIRLELRRTNFRTYVISALIIAVIMLGFLYLFAYAPMLDTNDADMKIFSGYENLIPLYGVLNMTVFCVLAAVIYSKIIIEEYSGKRPILLFSYPINRKKIMLSKLCIVFVFTVIAMFISNFLIFIIFGVSEKFLHLVSGDFTYSIMFQAIETTLIMSLSAASIGIIAVGIGFIKKSVPTTIVSAVLIASLMCNIVANTTSSKIAMYIFVAVMILIGIMFSAILMKKVEVMEVE</sequence>
<protein>
    <submittedName>
        <fullName evidence="2">ABC transporter</fullName>
    </submittedName>
</protein>
<proteinExistence type="predicted"/>
<evidence type="ECO:0000313" key="3">
    <source>
        <dbReference type="Proteomes" id="UP000031386"/>
    </source>
</evidence>
<dbReference type="KEGG" id="pmic:NW74_00815"/>
<feature type="transmembrane region" description="Helical" evidence="1">
    <location>
        <begin position="152"/>
        <end position="176"/>
    </location>
</feature>
<dbReference type="EMBL" id="CP009761">
    <property type="protein sequence ID" value="AIZ36011.1"/>
    <property type="molecule type" value="Genomic_DNA"/>
</dbReference>
<dbReference type="OrthoDB" id="9784784at2"/>
<feature type="transmembrane region" description="Helical" evidence="1">
    <location>
        <begin position="16"/>
        <end position="38"/>
    </location>
</feature>
<evidence type="ECO:0000256" key="1">
    <source>
        <dbReference type="SAM" id="Phobius"/>
    </source>
</evidence>
<reference evidence="2 3" key="1">
    <citation type="submission" date="2014-10" db="EMBL/GenBank/DDBJ databases">
        <title>Complete genome sequence of Parvimonas micra KCOM 1535 (= ChDC B708).</title>
        <authorList>
            <person name="Kook J.-K."/>
            <person name="Park S.-N."/>
            <person name="Lim Y.K."/>
            <person name="Roh H."/>
        </authorList>
    </citation>
    <scope>NUCLEOTIDE SEQUENCE [LARGE SCALE GENOMIC DNA]</scope>
    <source>
        <strain evidence="3">KCOM 1535 / ChDC B708</strain>
    </source>
</reference>
<feature type="transmembrane region" description="Helical" evidence="1">
    <location>
        <begin position="103"/>
        <end position="132"/>
    </location>
</feature>
<dbReference type="Pfam" id="PF12730">
    <property type="entry name" value="ABC2_membrane_4"/>
    <property type="match status" value="1"/>
</dbReference>
<dbReference type="STRING" id="33033.NW74_00815"/>
<gene>
    <name evidence="2" type="ORF">NW74_00815</name>
</gene>